<protein>
    <submittedName>
        <fullName evidence="1">Uncharacterized protein</fullName>
    </submittedName>
</protein>
<organism evidence="1 2">
    <name type="scientific">Mariniphaga sediminis</name>
    <dbReference type="NCBI Taxonomy" id="1628158"/>
    <lineage>
        <taxon>Bacteria</taxon>
        <taxon>Pseudomonadati</taxon>
        <taxon>Bacteroidota</taxon>
        <taxon>Bacteroidia</taxon>
        <taxon>Marinilabiliales</taxon>
        <taxon>Prolixibacteraceae</taxon>
        <taxon>Mariniphaga</taxon>
    </lineage>
</organism>
<dbReference type="AlphaFoldDB" id="A0A399CXR3"/>
<sequence length="69" mass="7511">MLFGIRFPTNTTRLTVFVTLSRGRGSTTKGKEVDFKTSSNMELGKNFSAKIIKGEGNIAIQSDLTGLNN</sequence>
<evidence type="ECO:0000313" key="1">
    <source>
        <dbReference type="EMBL" id="RIH63748.1"/>
    </source>
</evidence>
<name>A0A399CXR3_9BACT</name>
<dbReference type="Proteomes" id="UP000266441">
    <property type="component" value="Unassembled WGS sequence"/>
</dbReference>
<reference evidence="1 2" key="1">
    <citation type="journal article" date="2015" name="Int. J. Syst. Evol. Microbiol.">
        <title>Mariniphaga sediminis sp. nov., isolated from coastal sediment.</title>
        <authorList>
            <person name="Wang F.Q."/>
            <person name="Shen Q.Y."/>
            <person name="Chen G.J."/>
            <person name="Du Z.J."/>
        </authorList>
    </citation>
    <scope>NUCLEOTIDE SEQUENCE [LARGE SCALE GENOMIC DNA]</scope>
    <source>
        <strain evidence="1 2">SY21</strain>
    </source>
</reference>
<evidence type="ECO:0000313" key="2">
    <source>
        <dbReference type="Proteomes" id="UP000266441"/>
    </source>
</evidence>
<dbReference type="EMBL" id="QWET01000017">
    <property type="protein sequence ID" value="RIH63748.1"/>
    <property type="molecule type" value="Genomic_DNA"/>
</dbReference>
<comment type="caution">
    <text evidence="1">The sequence shown here is derived from an EMBL/GenBank/DDBJ whole genome shotgun (WGS) entry which is preliminary data.</text>
</comment>
<accession>A0A399CXR3</accession>
<proteinExistence type="predicted"/>
<keyword evidence="2" id="KW-1185">Reference proteome</keyword>
<gene>
    <name evidence="1" type="ORF">D1164_18515</name>
</gene>